<feature type="region of interest" description="Disordered" evidence="1">
    <location>
        <begin position="370"/>
        <end position="403"/>
    </location>
</feature>
<dbReference type="Proteomes" id="UP000199377">
    <property type="component" value="Unassembled WGS sequence"/>
</dbReference>
<gene>
    <name evidence="2" type="ORF">SAMN05216258_1299</name>
</gene>
<dbReference type="EMBL" id="FOQH01000029">
    <property type="protein sequence ID" value="SFJ29547.1"/>
    <property type="molecule type" value="Genomic_DNA"/>
</dbReference>
<reference evidence="2 3" key="1">
    <citation type="submission" date="2016-10" db="EMBL/GenBank/DDBJ databases">
        <authorList>
            <person name="de Groot N.N."/>
        </authorList>
    </citation>
    <scope>NUCLEOTIDE SEQUENCE [LARGE SCALE GENOMIC DNA]</scope>
    <source>
        <strain evidence="2 3">CGMCC 1.11030</strain>
    </source>
</reference>
<organism evidence="2 3">
    <name type="scientific">Albimonas pacifica</name>
    <dbReference type="NCBI Taxonomy" id="1114924"/>
    <lineage>
        <taxon>Bacteria</taxon>
        <taxon>Pseudomonadati</taxon>
        <taxon>Pseudomonadota</taxon>
        <taxon>Alphaproteobacteria</taxon>
        <taxon>Rhodobacterales</taxon>
        <taxon>Paracoccaceae</taxon>
        <taxon>Albimonas</taxon>
    </lineage>
</organism>
<dbReference type="Gene3D" id="3.40.50.300">
    <property type="entry name" value="P-loop containing nucleotide triphosphate hydrolases"/>
    <property type="match status" value="1"/>
</dbReference>
<feature type="compositionally biased region" description="Basic and acidic residues" evidence="1">
    <location>
        <begin position="370"/>
        <end position="386"/>
    </location>
</feature>
<dbReference type="AlphaFoldDB" id="A0A1I3Q816"/>
<dbReference type="Gene3D" id="3.30.420.240">
    <property type="match status" value="1"/>
</dbReference>
<name>A0A1I3Q816_9RHOB</name>
<keyword evidence="3" id="KW-1185">Reference proteome</keyword>
<sequence length="403" mass="44860">APRSLRGKQGVVIIDEAAFIEHLAEVLKAAFAFLMWGGQVVVCSTHDGVSNPFNELVGEAVSRAKPYEHIRIDLDDALRDGLFRRICLIKGDAWTPEAEAEWRRRLVATYGDGADEELFCIPSLSSGAWLPAPLIESRMTADAPVLRLELPPDFLQKPERERAGLLAPFMAQLEAALEALDLDPQYAAGFDFGRVADLSVFDLLAIEARLKRREALSIEMRNVPGAEQVMIVRMVLRHVRSRLVGAAFDATGMGWILAEEMGREFGLREGEDGAGLVWAIKFTEDWYRQHMPPLKTAFEDDEIALAKDAEHLSDLRVIKVVRGVPRVPQTREGEKGKRRHGDYAIALALAHFASRQRWVEYGYTPVGRASDRRPGEMHDLPDDRGPGRAWWTPPLGGGLRGGL</sequence>
<evidence type="ECO:0000313" key="3">
    <source>
        <dbReference type="Proteomes" id="UP000199377"/>
    </source>
</evidence>
<accession>A0A1I3Q816</accession>
<feature type="non-terminal residue" evidence="2">
    <location>
        <position position="1"/>
    </location>
</feature>
<dbReference type="STRING" id="1114924.SAMN05216258_1299"/>
<protein>
    <submittedName>
        <fullName evidence="2">Mu-like prophage FluMu protein gp28</fullName>
    </submittedName>
</protein>
<proteinExistence type="predicted"/>
<dbReference type="RefSeq" id="WP_092866332.1">
    <property type="nucleotide sequence ID" value="NZ_FOQH01000029.1"/>
</dbReference>
<dbReference type="InterPro" id="IPR027417">
    <property type="entry name" value="P-loop_NTPase"/>
</dbReference>
<evidence type="ECO:0000256" key="1">
    <source>
        <dbReference type="SAM" id="MobiDB-lite"/>
    </source>
</evidence>
<evidence type="ECO:0000313" key="2">
    <source>
        <dbReference type="EMBL" id="SFJ29547.1"/>
    </source>
</evidence>